<reference evidence="3 4" key="1">
    <citation type="submission" date="2024-04" db="EMBL/GenBank/DDBJ databases">
        <authorList>
            <person name="Fracassetti M."/>
        </authorList>
    </citation>
    <scope>NUCLEOTIDE SEQUENCE [LARGE SCALE GENOMIC DNA]</scope>
</reference>
<evidence type="ECO:0000313" key="3">
    <source>
        <dbReference type="EMBL" id="CAL1370820.1"/>
    </source>
</evidence>
<keyword evidence="1" id="KW-0812">Transmembrane</keyword>
<sequence>MKPTFMYLVWLVTATAILGQRPQVVVLGSNGDNGAALQTCYEDCFDNHCKPRWRSWTCMDRCIDVCTQLHSDFDKDDESAGPQFAAIQEPQWVSEVCMVAIACMIYISASLVLFFALRRRHRRRRGAASSVAEVADGSLHYKKITL</sequence>
<keyword evidence="4" id="KW-1185">Reference proteome</keyword>
<dbReference type="AlphaFoldDB" id="A0AAV2DAB5"/>
<dbReference type="Proteomes" id="UP001497516">
    <property type="component" value="Chromosome 2"/>
</dbReference>
<keyword evidence="2" id="KW-0732">Signal</keyword>
<dbReference type="EMBL" id="OZ034815">
    <property type="protein sequence ID" value="CAL1370820.1"/>
    <property type="molecule type" value="Genomic_DNA"/>
</dbReference>
<feature type="signal peptide" evidence="2">
    <location>
        <begin position="1"/>
        <end position="19"/>
    </location>
</feature>
<proteinExistence type="predicted"/>
<name>A0AAV2DAB5_9ROSI</name>
<evidence type="ECO:0000313" key="4">
    <source>
        <dbReference type="Proteomes" id="UP001497516"/>
    </source>
</evidence>
<evidence type="ECO:0000256" key="2">
    <source>
        <dbReference type="SAM" id="SignalP"/>
    </source>
</evidence>
<evidence type="ECO:0000256" key="1">
    <source>
        <dbReference type="SAM" id="Phobius"/>
    </source>
</evidence>
<gene>
    <name evidence="3" type="ORF">LTRI10_LOCUS12918</name>
</gene>
<accession>A0AAV2DAB5</accession>
<feature type="transmembrane region" description="Helical" evidence="1">
    <location>
        <begin position="92"/>
        <end position="117"/>
    </location>
</feature>
<keyword evidence="1" id="KW-1133">Transmembrane helix</keyword>
<organism evidence="3 4">
    <name type="scientific">Linum trigynum</name>
    <dbReference type="NCBI Taxonomy" id="586398"/>
    <lineage>
        <taxon>Eukaryota</taxon>
        <taxon>Viridiplantae</taxon>
        <taxon>Streptophyta</taxon>
        <taxon>Embryophyta</taxon>
        <taxon>Tracheophyta</taxon>
        <taxon>Spermatophyta</taxon>
        <taxon>Magnoliopsida</taxon>
        <taxon>eudicotyledons</taxon>
        <taxon>Gunneridae</taxon>
        <taxon>Pentapetalae</taxon>
        <taxon>rosids</taxon>
        <taxon>fabids</taxon>
        <taxon>Malpighiales</taxon>
        <taxon>Linaceae</taxon>
        <taxon>Linum</taxon>
    </lineage>
</organism>
<protein>
    <submittedName>
        <fullName evidence="3">Uncharacterized protein</fullName>
    </submittedName>
</protein>
<keyword evidence="1" id="KW-0472">Membrane</keyword>
<feature type="chain" id="PRO_5043987872" evidence="2">
    <location>
        <begin position="20"/>
        <end position="146"/>
    </location>
</feature>